<accession>A0A845LH32</accession>
<evidence type="ECO:0000313" key="3">
    <source>
        <dbReference type="Proteomes" id="UP000471031"/>
    </source>
</evidence>
<name>A0A845LH32_HELGE</name>
<dbReference type="EMBL" id="WXEX01000014">
    <property type="protein sequence ID" value="MZP44310.1"/>
    <property type="molecule type" value="Genomic_DNA"/>
</dbReference>
<sequence length="2059" mass="234704">MQIGRKTKSVSAVKIGVIGAGGERSLALPAPLSKKAATATSFTEGILKKYRFSHPFGFSPLTLVFANLAAGGCDWGSIAFYLKVVLQEARSARQVISKGVPTPISITSGVPDGIRKGAAASTVQTVLIRELSRFSNQRALFGLNEVLRLFWRSGFDWNVKEQQPYVPKSRSDVNGRLIVQRLKNQEQLFGEKSALHLQKPGERLGYPSERETFVMTGGVNQPMALLRKLFSISRGNIDERIPNLRGVRQRQRDGAENSPYLEKLRARFAQQTITNGFMMRFRSKQRITPLMILEASRHEVDSKARVIANAYYTYTALEMIPFTRLTHTVSHRTFTPQISARLNTDGISEIRLERILPLQRSGFGSVLESVIRHVRLSRTLKSIPVPSSMPKGRPKQHRATLTYEFYKSQGNVDEWRLGRKAVNQEQSIGEKSAYTEKPRGRFDHPSIANILERANRSKRRMTPLMILEPPRAYTPQIILRLNTANITEFESKIMGLSQKSVFGRILECAFRQVLLRRTQKFRRFASEMPDGILQQKGAAIPHALLDWEVSAGLRLSWRVCLDRDKRDQRQLSSKIRGNIERRSLGRRGISQEQSLGAEKASYPEKRRPRLDWQSIKNSFELIVSSNQQLTPLMISESSHNRFDLNSRVVTYAYYAYAAMGRARERIGFPGTTQSIGCKSLRPQISVRPNTDGVMEVRSGIILSRQRGFSERVLESSFRQDLLTMTLKSVPVTSPLPEGFLKQNWATIAHSLLALLEREIAGGSQQRALFGFIGTKLVGKGHFNSTSAESLWPVTTHNRHFHRDVYEGLRLSWRVNFHRDLKVQRTLFSKRRSNVDERILSSGTVNQKRRVEEESAAYLEKLRARLDWQSIRNGFELIDRANQRIAPSMILESSHNKFDLNSQVITCANYAYAALWRARGRIGFPGTMGCKAFVSGRVLESSFRQVLLTGTLKSMPETSKVPEGFLKQNWATIAHSLLALLEWDIAGGKRQRSLFGFIGTKPVGKGCFESTSAGSLWPVTTHNRHFHRDVYEGLRLSWRVNFHWDQKEQRTLFSKSRVKIDERILGRRDVVEEQRVGEKRAAYLEKNWRRFDCQYAALRRAKERIDFPGSTQPLGYRVDTPQISAPSHPDGVAEFGWEMRRPVQKSDLERILKGVFHQVLLRRTLTSMPVASDMPGGKRKQKGAPSAPAVLDWEESGVFQHRALFGLKGKKPVGKRILEWTSTVSLWPATPHIRHFYRDLLVYEGLRLSWRVHIDGDQKEQPMRISKKRGNFEERRLGRRTENQEQPVGADGSAYLAELQAYAALGRVRERTRFPGLTQSLGYKVDTLRISDVSNPDGVAEFGSEMRRPAQKSDFERILESVFRQALLRRTLRSMPVASDMPDGIVNQKGAPVAHTILEGELTGGSQRRALFGLKGTKPFGKGILGSMSTVSLWPTTTHIRHFYRDLLVYGLRLSWRVHFERKQKEQPMLLSKSRNNVDQRLQNHRDVNQEQRVGEESAVNLETRRGRIVDLFLRKTFEEASRSSQRKGPLAIMEPGPNKLNLNSPMVVFSFLGYAALRRAREMSGSPGSMQSLWLRTFTPQLTLKKQLKYNRENGGNPLRLAWRTDIHRNIKERSTHTSQCLGKVNKSRHPSERTPFVMTDGLNRQAPLLLLPLMRKRENVNSPVGICTLQTGDALRLADAIETLPGLFPILSRKYHTELTRFHLSTCHVADFGLERALPLQRHIFRRMSASVFQRQQERFPIRQKDTHDQPVHEKSVVQGKRTTAQSPGRIEKGREQRKRQSDSPPLLISHQHIQRLRRWTKLDQVWNKSGFNLRTFIASLTPDDIQQTMKATQMRPGVSLSSWRSLFMSHLTWNLHRQRGAEAALKSVVPEGPRQKSDVGSVVGKPPGLSAYRALPTVIHFSQKKAEETAIQKLTGIPQTASQRDFVRFSSKRERPFSRMKRDSNDPIQEKSKDAHSPRGSLMIRLGPLPVRSDFRNAAVPDAPPLDLRYRQTPQQQAATDPHANRGDREVITEEKVVQLSSATRSGEKPLDIQRITEVVYKEIQKRWSFERQRRGL</sequence>
<feature type="region of interest" description="Disordered" evidence="1">
    <location>
        <begin position="1742"/>
        <end position="1789"/>
    </location>
</feature>
<protein>
    <submittedName>
        <fullName evidence="2">Uncharacterized protein</fullName>
    </submittedName>
</protein>
<dbReference type="Proteomes" id="UP000471031">
    <property type="component" value="Unassembled WGS sequence"/>
</dbReference>
<proteinExistence type="predicted"/>
<keyword evidence="3" id="KW-1185">Reference proteome</keyword>
<feature type="region of interest" description="Disordered" evidence="1">
    <location>
        <begin position="1614"/>
        <end position="1638"/>
    </location>
</feature>
<feature type="compositionally biased region" description="Basic and acidic residues" evidence="1">
    <location>
        <begin position="1742"/>
        <end position="1757"/>
    </location>
</feature>
<gene>
    <name evidence="2" type="ORF">GTO89_14845</name>
</gene>
<feature type="compositionally biased region" description="Basic and acidic residues" evidence="1">
    <location>
        <begin position="1771"/>
        <end position="1783"/>
    </location>
</feature>
<feature type="compositionally biased region" description="Basic and acidic residues" evidence="1">
    <location>
        <begin position="1927"/>
        <end position="1959"/>
    </location>
</feature>
<organism evidence="2 3">
    <name type="scientific">Heliomicrobium gestii</name>
    <name type="common">Heliobacterium gestii</name>
    <dbReference type="NCBI Taxonomy" id="2699"/>
    <lineage>
        <taxon>Bacteria</taxon>
        <taxon>Bacillati</taxon>
        <taxon>Bacillota</taxon>
        <taxon>Clostridia</taxon>
        <taxon>Eubacteriales</taxon>
        <taxon>Heliobacteriaceae</taxon>
        <taxon>Heliomicrobium</taxon>
    </lineage>
</organism>
<feature type="region of interest" description="Disordered" evidence="1">
    <location>
        <begin position="1924"/>
        <end position="1964"/>
    </location>
</feature>
<evidence type="ECO:0000313" key="2">
    <source>
        <dbReference type="EMBL" id="MZP44310.1"/>
    </source>
</evidence>
<comment type="caution">
    <text evidence="2">The sequence shown here is derived from an EMBL/GenBank/DDBJ whole genome shotgun (WGS) entry which is preliminary data.</text>
</comment>
<reference evidence="2 3" key="1">
    <citation type="submission" date="2020-01" db="EMBL/GenBank/DDBJ databases">
        <title>Whole genome sequence of Heliobacterium gestii DSM 11169.</title>
        <authorList>
            <person name="Kyndt J.A."/>
            <person name="Meyer T.E."/>
        </authorList>
    </citation>
    <scope>NUCLEOTIDE SEQUENCE [LARGE SCALE GENOMIC DNA]</scope>
    <source>
        <strain evidence="2 3">DSM 11169</strain>
    </source>
</reference>
<evidence type="ECO:0000256" key="1">
    <source>
        <dbReference type="SAM" id="MobiDB-lite"/>
    </source>
</evidence>
<dbReference type="RefSeq" id="WP_161262874.1">
    <property type="nucleotide sequence ID" value="NZ_JAFBDC010000014.1"/>
</dbReference>